<proteinExistence type="predicted"/>
<organism evidence="1 2">
    <name type="scientific">Paenibacillus mendelii</name>
    <dbReference type="NCBI Taxonomy" id="206163"/>
    <lineage>
        <taxon>Bacteria</taxon>
        <taxon>Bacillati</taxon>
        <taxon>Bacillota</taxon>
        <taxon>Bacilli</taxon>
        <taxon>Bacillales</taxon>
        <taxon>Paenibacillaceae</taxon>
        <taxon>Paenibacillus</taxon>
    </lineage>
</organism>
<protein>
    <submittedName>
        <fullName evidence="1">DUF2809 domain-containing protein</fullName>
    </submittedName>
</protein>
<dbReference type="RefSeq" id="WP_256555308.1">
    <property type="nucleotide sequence ID" value="NZ_JBHLVF010000010.1"/>
</dbReference>
<evidence type="ECO:0000313" key="1">
    <source>
        <dbReference type="EMBL" id="MFC0390849.1"/>
    </source>
</evidence>
<comment type="caution">
    <text evidence="1">The sequence shown here is derived from an EMBL/GenBank/DDBJ whole genome shotgun (WGS) entry which is preliminary data.</text>
</comment>
<name>A0ABV6J4Q0_9BACL</name>
<sequence length="47" mass="4868">MRATVIGALILGKGFLAVDLVRYAAGIGAAYGLDRFASILGGESKKR</sequence>
<dbReference type="EMBL" id="JBHLVF010000010">
    <property type="protein sequence ID" value="MFC0390849.1"/>
    <property type="molecule type" value="Genomic_DNA"/>
</dbReference>
<gene>
    <name evidence="1" type="ORF">ACFFJ8_05635</name>
</gene>
<keyword evidence="2" id="KW-1185">Reference proteome</keyword>
<evidence type="ECO:0000313" key="2">
    <source>
        <dbReference type="Proteomes" id="UP001589818"/>
    </source>
</evidence>
<reference evidence="1 2" key="1">
    <citation type="submission" date="2024-09" db="EMBL/GenBank/DDBJ databases">
        <authorList>
            <person name="Sun Q."/>
            <person name="Mori K."/>
        </authorList>
    </citation>
    <scope>NUCLEOTIDE SEQUENCE [LARGE SCALE GENOMIC DNA]</scope>
    <source>
        <strain evidence="1 2">CCM 4839</strain>
    </source>
</reference>
<dbReference type="Proteomes" id="UP001589818">
    <property type="component" value="Unassembled WGS sequence"/>
</dbReference>
<accession>A0ABV6J4Q0</accession>